<dbReference type="AlphaFoldDB" id="A0A8H8A1D0"/>
<feature type="domain" description="Chromo" evidence="7">
    <location>
        <begin position="1"/>
        <end position="46"/>
    </location>
</feature>
<evidence type="ECO:0000259" key="7">
    <source>
        <dbReference type="PROSITE" id="PS50013"/>
    </source>
</evidence>
<evidence type="ECO:0000256" key="5">
    <source>
        <dbReference type="ARBA" id="ARBA00023242"/>
    </source>
</evidence>
<gene>
    <name evidence="8" type="ORF">BJ554DRAFT_1588</name>
</gene>
<dbReference type="CDD" id="cd00024">
    <property type="entry name" value="CD_CSD"/>
    <property type="match status" value="1"/>
</dbReference>
<keyword evidence="3" id="KW-0328">Glycosyltransferase</keyword>
<dbReference type="InterPro" id="IPR000953">
    <property type="entry name" value="Chromo/chromo_shadow_dom"/>
</dbReference>
<reference evidence="8 9" key="1">
    <citation type="journal article" name="Sci. Rep.">
        <title>Genome-scale phylogenetic analyses confirm Olpidium as the closest living zoosporic fungus to the non-flagellated, terrestrial fungi.</title>
        <authorList>
            <person name="Chang Y."/>
            <person name="Rochon D."/>
            <person name="Sekimoto S."/>
            <person name="Wang Y."/>
            <person name="Chovatia M."/>
            <person name="Sandor L."/>
            <person name="Salamov A."/>
            <person name="Grigoriev I.V."/>
            <person name="Stajich J.E."/>
            <person name="Spatafora J.W."/>
        </authorList>
    </citation>
    <scope>NUCLEOTIDE SEQUENCE [LARGE SCALE GENOMIC DNA]</scope>
    <source>
        <strain evidence="8">S191</strain>
    </source>
</reference>
<dbReference type="InterPro" id="IPR002213">
    <property type="entry name" value="UDP_glucos_trans"/>
</dbReference>
<dbReference type="PROSITE" id="PS50013">
    <property type="entry name" value="CHROMO_2"/>
    <property type="match status" value="1"/>
</dbReference>
<keyword evidence="5" id="KW-0539">Nucleus</keyword>
<comment type="subcellular location">
    <subcellularLocation>
        <location evidence="1">Nucleus</location>
    </subcellularLocation>
</comment>
<protein>
    <recommendedName>
        <fullName evidence="7">Chromo domain-containing protein</fullName>
    </recommendedName>
</protein>
<feature type="region of interest" description="Disordered" evidence="6">
    <location>
        <begin position="531"/>
        <end position="550"/>
    </location>
</feature>
<evidence type="ECO:0000313" key="9">
    <source>
        <dbReference type="Proteomes" id="UP000673691"/>
    </source>
</evidence>
<proteinExistence type="inferred from homology"/>
<dbReference type="Gene3D" id="2.40.50.40">
    <property type="match status" value="1"/>
</dbReference>
<evidence type="ECO:0000313" key="8">
    <source>
        <dbReference type="EMBL" id="KAG5463125.1"/>
    </source>
</evidence>
<dbReference type="InterPro" id="IPR050481">
    <property type="entry name" value="UDP-glycosyltransf_plant"/>
</dbReference>
<dbReference type="EMBL" id="JAEFCI010001105">
    <property type="protein sequence ID" value="KAG5463125.1"/>
    <property type="molecule type" value="Genomic_DNA"/>
</dbReference>
<dbReference type="Pfam" id="PF00385">
    <property type="entry name" value="Chromo"/>
    <property type="match status" value="1"/>
</dbReference>
<dbReference type="PROSITE" id="PS00598">
    <property type="entry name" value="CHROMO_1"/>
    <property type="match status" value="1"/>
</dbReference>
<dbReference type="PANTHER" id="PTHR48048:SF30">
    <property type="entry name" value="GLYCOSYLTRANSFERASE"/>
    <property type="match status" value="1"/>
</dbReference>
<feature type="region of interest" description="Disordered" evidence="6">
    <location>
        <begin position="38"/>
        <end position="117"/>
    </location>
</feature>
<organism evidence="8 9">
    <name type="scientific">Olpidium bornovanus</name>
    <dbReference type="NCBI Taxonomy" id="278681"/>
    <lineage>
        <taxon>Eukaryota</taxon>
        <taxon>Fungi</taxon>
        <taxon>Fungi incertae sedis</taxon>
        <taxon>Olpidiomycota</taxon>
        <taxon>Olpidiomycotina</taxon>
        <taxon>Olpidiomycetes</taxon>
        <taxon>Olpidiales</taxon>
        <taxon>Olpidiaceae</taxon>
        <taxon>Olpidium</taxon>
    </lineage>
</organism>
<dbReference type="InterPro" id="IPR023779">
    <property type="entry name" value="Chromodomain_CS"/>
</dbReference>
<keyword evidence="4" id="KW-0808">Transferase</keyword>
<feature type="compositionally biased region" description="Basic and acidic residues" evidence="6">
    <location>
        <begin position="78"/>
        <end position="90"/>
    </location>
</feature>
<dbReference type="GO" id="GO:0005634">
    <property type="term" value="C:nucleus"/>
    <property type="evidence" value="ECO:0007669"/>
    <property type="project" value="UniProtKB-SubCell"/>
</dbReference>
<dbReference type="OrthoDB" id="2428737at2759"/>
<comment type="caution">
    <text evidence="8">The sequence shown here is derived from an EMBL/GenBank/DDBJ whole genome shotgun (WGS) entry which is preliminary data.</text>
</comment>
<name>A0A8H8A1D0_9FUNG</name>
<feature type="compositionally biased region" description="Polar residues" evidence="6">
    <location>
        <begin position="38"/>
        <end position="51"/>
    </location>
</feature>
<comment type="similarity">
    <text evidence="2">Belongs to the UDP-glycosyltransferase family.</text>
</comment>
<dbReference type="SUPFAM" id="SSF54160">
    <property type="entry name" value="Chromo domain-like"/>
    <property type="match status" value="1"/>
</dbReference>
<sequence length="550" mass="60373">RTQYLVRWKGYDASEDTWEPAEHLRGARQAVREFLAQNPTVLQHGPQTARRSTSRKAGGGRRRAQGKGREGKGRRKKGAEQRVRGGRRAEAAAGSRGWPPNLVGDRTPERTAGRTDGVDFVPSRLRLVRIEGLPPFPEDPRGALGLIINSLRAYRPVLEKHFRKASEQFGWGAEAPAAGGDTDDSAKAAGWWPTPPTALAANFFCIDPLIRAARTVPALKELPTFTLYPSNRRAIFDLFKDHPDDPGEEELPEMPDNVADPKADKREFIEGTNLLKPRSFPKALMLLFSMISRGTKQSNGCLVDTFEELEQAADNDCPNSLPSLPLYCVGPLCAWDMREEAQARAGISAEHQAIMCWLDAQPPRSVIYVAFGSIFFLEEDQICQLEAAMFASGHPFLWSLRLKNQQPLLSPEARSNRKFPDATSIEVPGAKGKSPACSSTGAHTAPSSSIESIAAGVPMIAWPLGAEQHVNGQYLVDRKLAVPMRQTQQFGRTVPADEITSAVRELFEGRPGGAGSRTRGEVARDLSEKARRAIGPGGPSRANWEKFPDF</sequence>
<dbReference type="Gene3D" id="3.40.50.2000">
    <property type="entry name" value="Glycogen Phosphorylase B"/>
    <property type="match status" value="2"/>
</dbReference>
<feature type="non-terminal residue" evidence="8">
    <location>
        <position position="1"/>
    </location>
</feature>
<feature type="compositionally biased region" description="Basic residues" evidence="6">
    <location>
        <begin position="52"/>
        <end position="77"/>
    </location>
</feature>
<dbReference type="SUPFAM" id="SSF53756">
    <property type="entry name" value="UDP-Glycosyltransferase/glycogen phosphorylase"/>
    <property type="match status" value="1"/>
</dbReference>
<evidence type="ECO:0000256" key="6">
    <source>
        <dbReference type="SAM" id="MobiDB-lite"/>
    </source>
</evidence>
<accession>A0A8H8A1D0</accession>
<dbReference type="Pfam" id="PF00201">
    <property type="entry name" value="UDPGT"/>
    <property type="match status" value="1"/>
</dbReference>
<dbReference type="GO" id="GO:0035251">
    <property type="term" value="F:UDP-glucosyltransferase activity"/>
    <property type="evidence" value="ECO:0007669"/>
    <property type="project" value="InterPro"/>
</dbReference>
<feature type="region of interest" description="Disordered" evidence="6">
    <location>
        <begin position="411"/>
        <end position="446"/>
    </location>
</feature>
<dbReference type="PANTHER" id="PTHR48048">
    <property type="entry name" value="GLYCOSYLTRANSFERASE"/>
    <property type="match status" value="1"/>
</dbReference>
<dbReference type="InterPro" id="IPR023780">
    <property type="entry name" value="Chromo_domain"/>
</dbReference>
<feature type="compositionally biased region" description="Basic and acidic residues" evidence="6">
    <location>
        <begin position="106"/>
        <end position="117"/>
    </location>
</feature>
<evidence type="ECO:0000256" key="4">
    <source>
        <dbReference type="ARBA" id="ARBA00022679"/>
    </source>
</evidence>
<dbReference type="InterPro" id="IPR016197">
    <property type="entry name" value="Chromo-like_dom_sf"/>
</dbReference>
<evidence type="ECO:0000256" key="3">
    <source>
        <dbReference type="ARBA" id="ARBA00022676"/>
    </source>
</evidence>
<evidence type="ECO:0000256" key="1">
    <source>
        <dbReference type="ARBA" id="ARBA00004123"/>
    </source>
</evidence>
<dbReference type="Proteomes" id="UP000673691">
    <property type="component" value="Unassembled WGS sequence"/>
</dbReference>
<keyword evidence="9" id="KW-1185">Reference proteome</keyword>
<evidence type="ECO:0000256" key="2">
    <source>
        <dbReference type="ARBA" id="ARBA00009995"/>
    </source>
</evidence>
<feature type="compositionally biased region" description="Polar residues" evidence="6">
    <location>
        <begin position="436"/>
        <end position="446"/>
    </location>
</feature>